<comment type="caution">
    <text evidence="3">The sequence shown here is derived from an EMBL/GenBank/DDBJ whole genome shotgun (WGS) entry which is preliminary data.</text>
</comment>
<keyword evidence="1 3" id="KW-0378">Hydrolase</keyword>
<dbReference type="AlphaFoldDB" id="A0A8H9I0N8"/>
<name>A0A8H9I0N8_KITAU</name>
<dbReference type="GeneID" id="97489390"/>
<dbReference type="Gene3D" id="3.40.50.1820">
    <property type="entry name" value="alpha/beta hydrolase"/>
    <property type="match status" value="1"/>
</dbReference>
<dbReference type="InterPro" id="IPR000073">
    <property type="entry name" value="AB_hydrolase_1"/>
</dbReference>
<dbReference type="GO" id="GO:0016787">
    <property type="term" value="F:hydrolase activity"/>
    <property type="evidence" value="ECO:0007669"/>
    <property type="project" value="UniProtKB-KW"/>
</dbReference>
<organism evidence="3 4">
    <name type="scientific">Kitasatospora aureofaciens</name>
    <name type="common">Streptomyces aureofaciens</name>
    <dbReference type="NCBI Taxonomy" id="1894"/>
    <lineage>
        <taxon>Bacteria</taxon>
        <taxon>Bacillati</taxon>
        <taxon>Actinomycetota</taxon>
        <taxon>Actinomycetes</taxon>
        <taxon>Kitasatosporales</taxon>
        <taxon>Streptomycetaceae</taxon>
        <taxon>Kitasatospora</taxon>
    </lineage>
</organism>
<proteinExistence type="predicted"/>
<dbReference type="InterPro" id="IPR050266">
    <property type="entry name" value="AB_hydrolase_sf"/>
</dbReference>
<reference evidence="3" key="1">
    <citation type="journal article" date="2014" name="Int. J. Syst. Evol. Microbiol.">
        <title>Complete genome sequence of Corynebacterium casei LMG S-19264T (=DSM 44701T), isolated from a smear-ripened cheese.</title>
        <authorList>
            <consortium name="US DOE Joint Genome Institute (JGI-PGF)"/>
            <person name="Walter F."/>
            <person name="Albersmeier A."/>
            <person name="Kalinowski J."/>
            <person name="Ruckert C."/>
        </authorList>
    </citation>
    <scope>NUCLEOTIDE SEQUENCE</scope>
    <source>
        <strain evidence="3">JCM 4434</strain>
    </source>
</reference>
<evidence type="ECO:0000313" key="4">
    <source>
        <dbReference type="Proteomes" id="UP000610124"/>
    </source>
</evidence>
<evidence type="ECO:0000259" key="2">
    <source>
        <dbReference type="Pfam" id="PF12697"/>
    </source>
</evidence>
<dbReference type="Pfam" id="PF12697">
    <property type="entry name" value="Abhydrolase_6"/>
    <property type="match status" value="1"/>
</dbReference>
<evidence type="ECO:0000256" key="1">
    <source>
        <dbReference type="ARBA" id="ARBA00022801"/>
    </source>
</evidence>
<evidence type="ECO:0000313" key="3">
    <source>
        <dbReference type="EMBL" id="GGV01243.1"/>
    </source>
</evidence>
<accession>A0A8H9I0N8</accession>
<dbReference type="RefSeq" id="WP_107050800.1">
    <property type="nucleotide sequence ID" value="NZ_BMUB01000025.1"/>
</dbReference>
<dbReference type="EMBL" id="BMUB01000025">
    <property type="protein sequence ID" value="GGV01243.1"/>
    <property type="molecule type" value="Genomic_DNA"/>
</dbReference>
<dbReference type="OrthoDB" id="63519at2"/>
<sequence>MTPHTQAATRTATGTATRTAAWTERTVVRDGVRLSCRDWGGPGPSVVLLHGLAGHAGEWDASARALSDRYRVIALDQRGHGASDRTPEDLSRAAHVADVVAVLEQLDLGPVVLAGQSLGGHTAMLTAAAHPEHVRALALVEAGPGGPNPTIAAEAGRWLDSWPLPFPSRGAAVAFLGGGRVGEGWAAGLEERDAQWWPRFDRDVMVASLAENARRSFWQEWEQVACPALLVLGQSSFIPVREVDEMLARRPGTLAASVPGTGHDVHLEQPEVLHRLLSEFLDGVDPAAESAPAFAAAARAAG</sequence>
<dbReference type="PRINTS" id="PR00111">
    <property type="entry name" value="ABHYDROLASE"/>
</dbReference>
<dbReference type="SUPFAM" id="SSF53474">
    <property type="entry name" value="alpha/beta-Hydrolases"/>
    <property type="match status" value="1"/>
</dbReference>
<dbReference type="PANTHER" id="PTHR43798:SF31">
    <property type="entry name" value="AB HYDROLASE SUPERFAMILY PROTEIN YCLE"/>
    <property type="match status" value="1"/>
</dbReference>
<protein>
    <submittedName>
        <fullName evidence="3">Alpha/beta hydrolase</fullName>
    </submittedName>
</protein>
<dbReference type="Proteomes" id="UP000610124">
    <property type="component" value="Unassembled WGS sequence"/>
</dbReference>
<dbReference type="GO" id="GO:0016020">
    <property type="term" value="C:membrane"/>
    <property type="evidence" value="ECO:0007669"/>
    <property type="project" value="TreeGrafter"/>
</dbReference>
<feature type="domain" description="AB hydrolase-1" evidence="2">
    <location>
        <begin position="46"/>
        <end position="273"/>
    </location>
</feature>
<reference evidence="3" key="2">
    <citation type="submission" date="2020-09" db="EMBL/GenBank/DDBJ databases">
        <authorList>
            <person name="Sun Q."/>
            <person name="Ohkuma M."/>
        </authorList>
    </citation>
    <scope>NUCLEOTIDE SEQUENCE</scope>
    <source>
        <strain evidence="3">JCM 4434</strain>
    </source>
</reference>
<dbReference type="InterPro" id="IPR029058">
    <property type="entry name" value="AB_hydrolase_fold"/>
</dbReference>
<dbReference type="PANTHER" id="PTHR43798">
    <property type="entry name" value="MONOACYLGLYCEROL LIPASE"/>
    <property type="match status" value="1"/>
</dbReference>
<gene>
    <name evidence="3" type="ORF">GCM10010502_64750</name>
</gene>